<sequence length="142" mass="16269">MKYSIALILLALFIQGCANKPVTSGTGSDQIAVNDNWQKHLRVDNKQLGERLYISNVLTRSTNGLLDVNLEITSRYKKTQNLQYHFNWFDKDGFVIEEGKEPWKSLPLHGHQVVNLGAIAPTKDVAKFTLYVREVNETIYRF</sequence>
<evidence type="ECO:0000313" key="3">
    <source>
        <dbReference type="Proteomes" id="UP000030341"/>
    </source>
</evidence>
<dbReference type="CDD" id="cd09030">
    <property type="entry name" value="DUF1425"/>
    <property type="match status" value="1"/>
</dbReference>
<dbReference type="EMBL" id="CP009889">
    <property type="protein sequence ID" value="AIY67069.1"/>
    <property type="molecule type" value="Genomic_DNA"/>
</dbReference>
<name>A0A0A7EKB6_9GAMM</name>
<keyword evidence="1" id="KW-0732">Signal</keyword>
<feature type="chain" id="PRO_5002028046" evidence="1">
    <location>
        <begin position="19"/>
        <end position="142"/>
    </location>
</feature>
<dbReference type="eggNOG" id="COG5633">
    <property type="taxonomic scope" value="Bacteria"/>
</dbReference>
<dbReference type="OrthoDB" id="5616034at2"/>
<keyword evidence="2" id="KW-0449">Lipoprotein</keyword>
<dbReference type="AlphaFoldDB" id="A0A0A7EKB6"/>
<feature type="signal peptide" evidence="1">
    <location>
        <begin position="1"/>
        <end position="18"/>
    </location>
</feature>
<evidence type="ECO:0000256" key="1">
    <source>
        <dbReference type="SAM" id="SignalP"/>
    </source>
</evidence>
<accession>A0A0A7EKB6</accession>
<dbReference type="Proteomes" id="UP000030341">
    <property type="component" value="Chromosome 2"/>
</dbReference>
<dbReference type="InterPro" id="IPR010824">
    <property type="entry name" value="DUF1425"/>
</dbReference>
<dbReference type="STRING" id="1348114.OM33_18520"/>
<proteinExistence type="predicted"/>
<keyword evidence="3" id="KW-1185">Reference proteome</keyword>
<protein>
    <submittedName>
        <fullName evidence="2">Lipoprotein</fullName>
    </submittedName>
</protein>
<dbReference type="PROSITE" id="PS51257">
    <property type="entry name" value="PROKAR_LIPOPROTEIN"/>
    <property type="match status" value="1"/>
</dbReference>
<dbReference type="Pfam" id="PF07233">
    <property type="entry name" value="DUF1425"/>
    <property type="match status" value="1"/>
</dbReference>
<dbReference type="InterPro" id="IPR038483">
    <property type="entry name" value="YcfL-like_sf"/>
</dbReference>
<dbReference type="Gene3D" id="2.60.40.3230">
    <property type="match status" value="1"/>
</dbReference>
<dbReference type="KEGG" id="pseo:OM33_18520"/>
<gene>
    <name evidence="2" type="ORF">OM33_18520</name>
</gene>
<dbReference type="HOGENOM" id="CLU_145387_0_0_6"/>
<reference evidence="2 3" key="1">
    <citation type="submission" date="2014-11" db="EMBL/GenBank/DDBJ databases">
        <title>Complete Genome Sequence of Pseudoalteromonas sp. Strain OCN003 Isolated from Kaneohe Bay, Oahu, Hawaii.</title>
        <authorList>
            <person name="Beurmann S."/>
            <person name="Videau P."/>
            <person name="Ushijima B."/>
            <person name="Smith A.M."/>
            <person name="Aeby G.S."/>
            <person name="Callahan S.M."/>
            <person name="Belcaid M."/>
        </authorList>
    </citation>
    <scope>NUCLEOTIDE SEQUENCE [LARGE SCALE GENOMIC DNA]</scope>
    <source>
        <strain evidence="2 3">OCN003</strain>
    </source>
</reference>
<dbReference type="RefSeq" id="WP_040135823.1">
    <property type="nucleotide sequence ID" value="NZ_CP009889.1"/>
</dbReference>
<evidence type="ECO:0000313" key="2">
    <source>
        <dbReference type="EMBL" id="AIY67069.1"/>
    </source>
</evidence>
<organism evidence="2 3">
    <name type="scientific">Pseudoalteromonas piratica</name>
    <dbReference type="NCBI Taxonomy" id="1348114"/>
    <lineage>
        <taxon>Bacteria</taxon>
        <taxon>Pseudomonadati</taxon>
        <taxon>Pseudomonadota</taxon>
        <taxon>Gammaproteobacteria</taxon>
        <taxon>Alteromonadales</taxon>
        <taxon>Pseudoalteromonadaceae</taxon>
        <taxon>Pseudoalteromonas</taxon>
    </lineage>
</organism>